<dbReference type="KEGG" id="mcui:G8O30_14915"/>
<reference evidence="2 3" key="1">
    <citation type="submission" date="2019-07" db="EMBL/GenBank/DDBJ databases">
        <title>Genome sequence of 2 isolates from Red Sea Mangroves.</title>
        <authorList>
            <person name="Sefrji F."/>
            <person name="Michoud G."/>
            <person name="Merlino G."/>
            <person name="Daffonchio D."/>
        </authorList>
    </citation>
    <scope>NUCLEOTIDE SEQUENCE [LARGE SCALE GENOMIC DNA]</scope>
    <source>
        <strain evidence="2 3">R1DC41</strain>
    </source>
</reference>
<feature type="region of interest" description="Disordered" evidence="1">
    <location>
        <begin position="20"/>
        <end position="45"/>
    </location>
</feature>
<dbReference type="EMBL" id="CP049742">
    <property type="protein sequence ID" value="QPC48128.1"/>
    <property type="molecule type" value="Genomic_DNA"/>
</dbReference>
<proteinExistence type="predicted"/>
<sequence length="135" mass="15150">MKWFASVLVGSLLLMGCQQGESSSEDVPFETVQVSPEELPEPEKDKTVKNYSIEEEMLEDTRGTIIVSTSATSDEEWTKIAKEVAYQYPDLSKVEVQLIEENQSQEMATVFVPLSDEAVQELGVEDQTEVVLETR</sequence>
<evidence type="ECO:0000313" key="2">
    <source>
        <dbReference type="EMBL" id="QPC48128.1"/>
    </source>
</evidence>
<keyword evidence="3" id="KW-1185">Reference proteome</keyword>
<dbReference type="PROSITE" id="PS51257">
    <property type="entry name" value="PROKAR_LIPOPROTEIN"/>
    <property type="match status" value="1"/>
</dbReference>
<accession>A0A7S8HGQ1</accession>
<evidence type="ECO:0000256" key="1">
    <source>
        <dbReference type="SAM" id="MobiDB-lite"/>
    </source>
</evidence>
<dbReference type="AlphaFoldDB" id="A0A7S8HGQ1"/>
<dbReference type="Proteomes" id="UP000593626">
    <property type="component" value="Chromosome"/>
</dbReference>
<evidence type="ECO:0000313" key="3">
    <source>
        <dbReference type="Proteomes" id="UP000593626"/>
    </source>
</evidence>
<dbReference type="RefSeq" id="WP_239672811.1">
    <property type="nucleotide sequence ID" value="NZ_CP049742.1"/>
</dbReference>
<gene>
    <name evidence="2" type="ORF">G8O30_14915</name>
</gene>
<organism evidence="2 3">
    <name type="scientific">Mangrovibacillus cuniculi</name>
    <dbReference type="NCBI Taxonomy" id="2593652"/>
    <lineage>
        <taxon>Bacteria</taxon>
        <taxon>Bacillati</taxon>
        <taxon>Bacillota</taxon>
        <taxon>Bacilli</taxon>
        <taxon>Bacillales</taxon>
        <taxon>Bacillaceae</taxon>
        <taxon>Mangrovibacillus</taxon>
    </lineage>
</organism>
<protein>
    <submittedName>
        <fullName evidence="2">Uncharacterized protein</fullName>
    </submittedName>
</protein>
<name>A0A7S8HGQ1_9BACI</name>